<dbReference type="GO" id="GO:0001682">
    <property type="term" value="P:tRNA 5'-leader removal"/>
    <property type="evidence" value="ECO:0007669"/>
    <property type="project" value="UniProtKB-UniRule"/>
</dbReference>
<evidence type="ECO:0000256" key="5">
    <source>
        <dbReference type="ARBA" id="ARBA00022801"/>
    </source>
</evidence>
<evidence type="ECO:0000256" key="1">
    <source>
        <dbReference type="ARBA" id="ARBA00002663"/>
    </source>
</evidence>
<evidence type="ECO:0000256" key="3">
    <source>
        <dbReference type="ARBA" id="ARBA00022722"/>
    </source>
</evidence>
<dbReference type="GO" id="GO:0004526">
    <property type="term" value="F:ribonuclease P activity"/>
    <property type="evidence" value="ECO:0007669"/>
    <property type="project" value="UniProtKB-UniRule"/>
</dbReference>
<dbReference type="AlphaFoldDB" id="B9L0L6"/>
<evidence type="ECO:0000313" key="9">
    <source>
        <dbReference type="EMBL" id="ACM06313.1"/>
    </source>
</evidence>
<comment type="similarity">
    <text evidence="7">Belongs to the RnpA family.</text>
</comment>
<comment type="subunit">
    <text evidence="7">Consists of a catalytic RNA component (M1 or rnpB) and a protein subunit.</text>
</comment>
<name>B9L0L6_THERP</name>
<dbReference type="GO" id="GO:0042781">
    <property type="term" value="F:3'-tRNA processing endoribonuclease activity"/>
    <property type="evidence" value="ECO:0007669"/>
    <property type="project" value="TreeGrafter"/>
</dbReference>
<dbReference type="OrthoDB" id="166028at2"/>
<dbReference type="EMBL" id="CP001275">
    <property type="protein sequence ID" value="ACM06313.1"/>
    <property type="molecule type" value="Genomic_DNA"/>
</dbReference>
<evidence type="ECO:0000256" key="8">
    <source>
        <dbReference type="NCBIfam" id="TIGR00188"/>
    </source>
</evidence>
<dbReference type="GO" id="GO:0000049">
    <property type="term" value="F:tRNA binding"/>
    <property type="evidence" value="ECO:0007669"/>
    <property type="project" value="UniProtKB-UniRule"/>
</dbReference>
<keyword evidence="6 7" id="KW-0694">RNA-binding</keyword>
<dbReference type="KEGG" id="tro:trd_1087"/>
<organism evidence="9 10">
    <name type="scientific">Thermomicrobium roseum (strain ATCC 27502 / DSM 5159 / P-2)</name>
    <dbReference type="NCBI Taxonomy" id="309801"/>
    <lineage>
        <taxon>Bacteria</taxon>
        <taxon>Pseudomonadati</taxon>
        <taxon>Thermomicrobiota</taxon>
        <taxon>Thermomicrobia</taxon>
        <taxon>Thermomicrobiales</taxon>
        <taxon>Thermomicrobiaceae</taxon>
        <taxon>Thermomicrobium</taxon>
    </lineage>
</organism>
<dbReference type="GO" id="GO:0030677">
    <property type="term" value="C:ribonuclease P complex"/>
    <property type="evidence" value="ECO:0007669"/>
    <property type="project" value="TreeGrafter"/>
</dbReference>
<dbReference type="InterPro" id="IPR020539">
    <property type="entry name" value="RNase_P_CS"/>
</dbReference>
<dbReference type="InterPro" id="IPR000100">
    <property type="entry name" value="RNase_P"/>
</dbReference>
<dbReference type="eggNOG" id="COG0594">
    <property type="taxonomic scope" value="Bacteria"/>
</dbReference>
<sequence length="129" mass="14856">MIARRYRLRRSSEFERVRRRGRSVSNRLLVVSFAANQLGENRYGFAIGRRVGKAVRRNKVKRWLREAVRRLHPRLRQGYDIVFVARGALADPAMTYHRVVAAVEELLDRAGLVSAESTEPDSEREHGVG</sequence>
<dbReference type="HAMAP" id="MF_00227">
    <property type="entry name" value="RNase_P"/>
    <property type="match status" value="1"/>
</dbReference>
<proteinExistence type="inferred from homology"/>
<dbReference type="SUPFAM" id="SSF54211">
    <property type="entry name" value="Ribosomal protein S5 domain 2-like"/>
    <property type="match status" value="1"/>
</dbReference>
<dbReference type="InterPro" id="IPR020568">
    <property type="entry name" value="Ribosomal_Su5_D2-typ_SF"/>
</dbReference>
<dbReference type="NCBIfam" id="TIGR00188">
    <property type="entry name" value="rnpA"/>
    <property type="match status" value="1"/>
</dbReference>
<evidence type="ECO:0000256" key="4">
    <source>
        <dbReference type="ARBA" id="ARBA00022759"/>
    </source>
</evidence>
<keyword evidence="5 7" id="KW-0378">Hydrolase</keyword>
<keyword evidence="2 7" id="KW-0819">tRNA processing</keyword>
<dbReference type="InterPro" id="IPR014721">
    <property type="entry name" value="Ribsml_uS5_D2-typ_fold_subgr"/>
</dbReference>
<dbReference type="Gene3D" id="3.30.230.10">
    <property type="match status" value="1"/>
</dbReference>
<dbReference type="Pfam" id="PF00825">
    <property type="entry name" value="Ribonuclease_P"/>
    <property type="match status" value="1"/>
</dbReference>
<gene>
    <name evidence="7 9" type="primary">rnpA</name>
    <name evidence="9" type="ordered locus">trd_1087</name>
</gene>
<dbReference type="HOGENOM" id="CLU_117179_9_0_0"/>
<dbReference type="Proteomes" id="UP000000447">
    <property type="component" value="Chromosome"/>
</dbReference>
<comment type="function">
    <text evidence="1 7">RNaseP catalyzes the removal of the 5'-leader sequence from pre-tRNA to produce the mature 5'-terminus. It can also cleave other RNA substrates such as 4.5S RNA. The protein component plays an auxiliary but essential role in vivo by binding to the 5'-leader sequence and broadening the substrate specificity of the ribozyme.</text>
</comment>
<keyword evidence="3 7" id="KW-0540">Nuclease</keyword>
<dbReference type="RefSeq" id="WP_015922040.1">
    <property type="nucleotide sequence ID" value="NC_011959.1"/>
</dbReference>
<evidence type="ECO:0000256" key="7">
    <source>
        <dbReference type="HAMAP-Rule" id="MF_00227"/>
    </source>
</evidence>
<keyword evidence="4 7" id="KW-0255">Endonuclease</keyword>
<dbReference type="PANTHER" id="PTHR33992:SF1">
    <property type="entry name" value="RIBONUCLEASE P PROTEIN COMPONENT"/>
    <property type="match status" value="1"/>
</dbReference>
<dbReference type="STRING" id="309801.trd_1087"/>
<evidence type="ECO:0000313" key="10">
    <source>
        <dbReference type="Proteomes" id="UP000000447"/>
    </source>
</evidence>
<protein>
    <recommendedName>
        <fullName evidence="7 8">Ribonuclease P protein component</fullName>
        <shortName evidence="7">RNase P protein</shortName>
        <shortName evidence="7">RNaseP protein</shortName>
        <ecNumber evidence="7 8">3.1.26.5</ecNumber>
    </recommendedName>
    <alternativeName>
        <fullName evidence="7">Protein C5</fullName>
    </alternativeName>
</protein>
<dbReference type="PROSITE" id="PS00648">
    <property type="entry name" value="RIBONUCLEASE_P"/>
    <property type="match status" value="1"/>
</dbReference>
<keyword evidence="10" id="KW-1185">Reference proteome</keyword>
<evidence type="ECO:0000256" key="6">
    <source>
        <dbReference type="ARBA" id="ARBA00022884"/>
    </source>
</evidence>
<comment type="catalytic activity">
    <reaction evidence="7">
        <text>Endonucleolytic cleavage of RNA, removing 5'-extranucleotides from tRNA precursor.</text>
        <dbReference type="EC" id="3.1.26.5"/>
    </reaction>
</comment>
<dbReference type="EC" id="3.1.26.5" evidence="7 8"/>
<reference evidence="9 10" key="1">
    <citation type="journal article" date="2009" name="PLoS ONE">
        <title>Complete genome sequence of the aerobic CO-oxidizing thermophile Thermomicrobium roseum.</title>
        <authorList>
            <person name="Wu D."/>
            <person name="Raymond J."/>
            <person name="Wu M."/>
            <person name="Chatterji S."/>
            <person name="Ren Q."/>
            <person name="Graham J.E."/>
            <person name="Bryant D.A."/>
            <person name="Robb F."/>
            <person name="Colman A."/>
            <person name="Tallon L.J."/>
            <person name="Badger J.H."/>
            <person name="Madupu R."/>
            <person name="Ward N.L."/>
            <person name="Eisen J.A."/>
        </authorList>
    </citation>
    <scope>NUCLEOTIDE SEQUENCE [LARGE SCALE GENOMIC DNA]</scope>
    <source>
        <strain evidence="10">ATCC 27502 / DSM 5159 / P-2</strain>
    </source>
</reference>
<accession>B9L0L6</accession>
<evidence type="ECO:0000256" key="2">
    <source>
        <dbReference type="ARBA" id="ARBA00022694"/>
    </source>
</evidence>
<dbReference type="PANTHER" id="PTHR33992">
    <property type="entry name" value="RIBONUCLEASE P PROTEIN COMPONENT"/>
    <property type="match status" value="1"/>
</dbReference>